<evidence type="ECO:0000256" key="5">
    <source>
        <dbReference type="ARBA" id="ARBA00022475"/>
    </source>
</evidence>
<evidence type="ECO:0000256" key="4">
    <source>
        <dbReference type="ARBA" id="ARBA00021581"/>
    </source>
</evidence>
<evidence type="ECO:0000256" key="16">
    <source>
        <dbReference type="ARBA" id="ARBA00047594"/>
    </source>
</evidence>
<comment type="catalytic activity">
    <reaction evidence="16 17">
        <text>di-trans,octa-cis-undecaprenyl diphosphate + H2O = di-trans,octa-cis-undecaprenyl phosphate + phosphate + H(+)</text>
        <dbReference type="Rhea" id="RHEA:28094"/>
        <dbReference type="ChEBI" id="CHEBI:15377"/>
        <dbReference type="ChEBI" id="CHEBI:15378"/>
        <dbReference type="ChEBI" id="CHEBI:43474"/>
        <dbReference type="ChEBI" id="CHEBI:58405"/>
        <dbReference type="ChEBI" id="CHEBI:60392"/>
        <dbReference type="EC" id="3.6.1.27"/>
    </reaction>
</comment>
<dbReference type="GO" id="GO:0009252">
    <property type="term" value="P:peptidoglycan biosynthetic process"/>
    <property type="evidence" value="ECO:0007669"/>
    <property type="project" value="UniProtKB-KW"/>
</dbReference>
<feature type="transmembrane region" description="Helical" evidence="17">
    <location>
        <begin position="116"/>
        <end position="137"/>
    </location>
</feature>
<keyword evidence="12 17" id="KW-0046">Antibiotic resistance</keyword>
<dbReference type="EMBL" id="LGSS01000005">
    <property type="protein sequence ID" value="KNF08877.1"/>
    <property type="molecule type" value="Genomic_DNA"/>
</dbReference>
<dbReference type="STRING" id="1503.CLPU_5c01840"/>
<dbReference type="Pfam" id="PF02673">
    <property type="entry name" value="BacA"/>
    <property type="match status" value="1"/>
</dbReference>
<dbReference type="InterPro" id="IPR003824">
    <property type="entry name" value="UppP"/>
</dbReference>
<evidence type="ECO:0000256" key="2">
    <source>
        <dbReference type="ARBA" id="ARBA00010621"/>
    </source>
</evidence>
<evidence type="ECO:0000256" key="10">
    <source>
        <dbReference type="ARBA" id="ARBA00022989"/>
    </source>
</evidence>
<dbReference type="PANTHER" id="PTHR30622">
    <property type="entry name" value="UNDECAPRENYL-DIPHOSPHATASE"/>
    <property type="match status" value="1"/>
</dbReference>
<dbReference type="AlphaFoldDB" id="A0A0L0WBQ3"/>
<keyword evidence="8 17" id="KW-0133">Cell shape</keyword>
<feature type="transmembrane region" description="Helical" evidence="17">
    <location>
        <begin position="91"/>
        <end position="110"/>
    </location>
</feature>
<evidence type="ECO:0000256" key="11">
    <source>
        <dbReference type="ARBA" id="ARBA00023136"/>
    </source>
</evidence>
<dbReference type="GO" id="GO:0071555">
    <property type="term" value="P:cell wall organization"/>
    <property type="evidence" value="ECO:0007669"/>
    <property type="project" value="UniProtKB-KW"/>
</dbReference>
<evidence type="ECO:0000256" key="6">
    <source>
        <dbReference type="ARBA" id="ARBA00022692"/>
    </source>
</evidence>
<dbReference type="PANTHER" id="PTHR30622:SF4">
    <property type="entry name" value="UNDECAPRENYL-DIPHOSPHATASE"/>
    <property type="match status" value="1"/>
</dbReference>
<evidence type="ECO:0000256" key="17">
    <source>
        <dbReference type="HAMAP-Rule" id="MF_01006"/>
    </source>
</evidence>
<keyword evidence="13 17" id="KW-0961">Cell wall biogenesis/degradation</keyword>
<protein>
    <recommendedName>
        <fullName evidence="4 17">Undecaprenyl-diphosphatase</fullName>
        <ecNumber evidence="3 17">3.6.1.27</ecNumber>
    </recommendedName>
    <alternativeName>
        <fullName evidence="15 17">Bacitracin resistance protein</fullName>
    </alternativeName>
    <alternativeName>
        <fullName evidence="14 17">Undecaprenyl pyrophosphate phosphatase</fullName>
    </alternativeName>
</protein>
<proteinExistence type="inferred from homology"/>
<comment type="similarity">
    <text evidence="2 17">Belongs to the UppP family.</text>
</comment>
<evidence type="ECO:0000256" key="13">
    <source>
        <dbReference type="ARBA" id="ARBA00023316"/>
    </source>
</evidence>
<gene>
    <name evidence="17" type="primary">uppP</name>
    <name evidence="18" type="ORF">CLPU_5c01840</name>
</gene>
<comment type="miscellaneous">
    <text evidence="17">Bacitracin is thought to be involved in the inhibition of peptidoglycan synthesis by sequestering undecaprenyl diphosphate, thereby reducing the pool of lipid carrier available.</text>
</comment>
<evidence type="ECO:0000256" key="3">
    <source>
        <dbReference type="ARBA" id="ARBA00012374"/>
    </source>
</evidence>
<keyword evidence="9 17" id="KW-0573">Peptidoglycan synthesis</keyword>
<dbReference type="GO" id="GO:0005886">
    <property type="term" value="C:plasma membrane"/>
    <property type="evidence" value="ECO:0007669"/>
    <property type="project" value="UniProtKB-SubCell"/>
</dbReference>
<evidence type="ECO:0000256" key="1">
    <source>
        <dbReference type="ARBA" id="ARBA00004651"/>
    </source>
</evidence>
<keyword evidence="10 17" id="KW-1133">Transmembrane helix</keyword>
<dbReference type="GO" id="GO:0008360">
    <property type="term" value="P:regulation of cell shape"/>
    <property type="evidence" value="ECO:0007669"/>
    <property type="project" value="UniProtKB-KW"/>
</dbReference>
<evidence type="ECO:0000313" key="19">
    <source>
        <dbReference type="Proteomes" id="UP000037267"/>
    </source>
</evidence>
<dbReference type="GO" id="GO:0046677">
    <property type="term" value="P:response to antibiotic"/>
    <property type="evidence" value="ECO:0007669"/>
    <property type="project" value="UniProtKB-UniRule"/>
</dbReference>
<comment type="subcellular location">
    <subcellularLocation>
        <location evidence="1 17">Cell membrane</location>
        <topology evidence="1 17">Multi-pass membrane protein</topology>
    </subcellularLocation>
</comment>
<organism evidence="18 19">
    <name type="scientific">Gottschalkia purinilytica</name>
    <name type="common">Clostridium purinilyticum</name>
    <dbReference type="NCBI Taxonomy" id="1503"/>
    <lineage>
        <taxon>Bacteria</taxon>
        <taxon>Bacillati</taxon>
        <taxon>Bacillota</taxon>
        <taxon>Tissierellia</taxon>
        <taxon>Tissierellales</taxon>
        <taxon>Gottschalkiaceae</taxon>
        <taxon>Gottschalkia</taxon>
    </lineage>
</organism>
<feature type="transmembrane region" description="Helical" evidence="17">
    <location>
        <begin position="41"/>
        <end position="60"/>
    </location>
</feature>
<evidence type="ECO:0000256" key="14">
    <source>
        <dbReference type="ARBA" id="ARBA00032707"/>
    </source>
</evidence>
<feature type="transmembrane region" description="Helical" evidence="17">
    <location>
        <begin position="223"/>
        <end position="246"/>
    </location>
</feature>
<keyword evidence="6 17" id="KW-0812">Transmembrane</keyword>
<dbReference type="GO" id="GO:0050380">
    <property type="term" value="F:undecaprenyl-diphosphatase activity"/>
    <property type="evidence" value="ECO:0007669"/>
    <property type="project" value="UniProtKB-UniRule"/>
</dbReference>
<name>A0A0L0WBQ3_GOTPU</name>
<keyword evidence="11 17" id="KW-0472">Membrane</keyword>
<accession>A0A0L0WBQ3</accession>
<evidence type="ECO:0000313" key="18">
    <source>
        <dbReference type="EMBL" id="KNF08877.1"/>
    </source>
</evidence>
<dbReference type="EC" id="3.6.1.27" evidence="3 17"/>
<dbReference type="RefSeq" id="WP_050354968.1">
    <property type="nucleotide sequence ID" value="NZ_LGSS01000005.1"/>
</dbReference>
<evidence type="ECO:0000256" key="15">
    <source>
        <dbReference type="ARBA" id="ARBA00032932"/>
    </source>
</evidence>
<dbReference type="Proteomes" id="UP000037267">
    <property type="component" value="Unassembled WGS sequence"/>
</dbReference>
<feature type="transmembrane region" description="Helical" evidence="17">
    <location>
        <begin position="194"/>
        <end position="211"/>
    </location>
</feature>
<dbReference type="HAMAP" id="MF_01006">
    <property type="entry name" value="Undec_diphosphatase"/>
    <property type="match status" value="1"/>
</dbReference>
<evidence type="ECO:0000256" key="8">
    <source>
        <dbReference type="ARBA" id="ARBA00022960"/>
    </source>
</evidence>
<evidence type="ECO:0000256" key="9">
    <source>
        <dbReference type="ARBA" id="ARBA00022984"/>
    </source>
</evidence>
<evidence type="ECO:0000256" key="12">
    <source>
        <dbReference type="ARBA" id="ARBA00023251"/>
    </source>
</evidence>
<sequence>MTYIQAIILGIFQGIAEFLPISSSGHLVLLQNFFDIKEGNLFFTEMLHVGTLISIFVVYFKDITKLVVEFFAMIAELFRTRKLNFNNEHRILGLMIIIGSIPTGLIGILLKDTFEGFYSSMMVIGVSFLITGLLLWISEKTSSGRKDISSMRTVDAVTIGIFQGLAITPGISRSGSTIVGALFRGLNKESATKYSFLLSVPAVLGAGLLELKDIFISSSSNVAFTGPILLGMALSAVTGIIAIKFLVKLLQKGKLHYFSYYVWILGTFVIVKELFF</sequence>
<dbReference type="PATRIC" id="fig|1503.3.peg.2710"/>
<comment type="caution">
    <text evidence="18">The sequence shown here is derived from an EMBL/GenBank/DDBJ whole genome shotgun (WGS) entry which is preliminary data.</text>
</comment>
<comment type="function">
    <text evidence="17">Catalyzes the dephosphorylation of undecaprenyl diphosphate (UPP). Confers resistance to bacitracin.</text>
</comment>
<dbReference type="OrthoDB" id="9808289at2"/>
<keyword evidence="5 17" id="KW-1003">Cell membrane</keyword>
<feature type="transmembrane region" description="Helical" evidence="17">
    <location>
        <begin position="7"/>
        <end position="29"/>
    </location>
</feature>
<keyword evidence="19" id="KW-1185">Reference proteome</keyword>
<reference evidence="19" key="1">
    <citation type="submission" date="2015-07" db="EMBL/GenBank/DDBJ databases">
        <title>Draft genome sequence of the purine-degrading Gottschalkia purinilyticum DSM 1384 (formerly Clostridium purinilyticum).</title>
        <authorList>
            <person name="Poehlein A."/>
            <person name="Schiel-Bengelsdorf B."/>
            <person name="Bengelsdorf F.R."/>
            <person name="Daniel R."/>
            <person name="Duerre P."/>
        </authorList>
    </citation>
    <scope>NUCLEOTIDE SEQUENCE [LARGE SCALE GENOMIC DNA]</scope>
    <source>
        <strain evidence="19">DSM 1384</strain>
    </source>
</reference>
<keyword evidence="7 17" id="KW-0378">Hydrolase</keyword>
<evidence type="ECO:0000256" key="7">
    <source>
        <dbReference type="ARBA" id="ARBA00022801"/>
    </source>
</evidence>
<feature type="transmembrane region" description="Helical" evidence="17">
    <location>
        <begin position="258"/>
        <end position="275"/>
    </location>
</feature>